<dbReference type="GO" id="GO:0005929">
    <property type="term" value="C:cilium"/>
    <property type="evidence" value="ECO:0007669"/>
    <property type="project" value="TreeGrafter"/>
</dbReference>
<dbReference type="GO" id="GO:0005096">
    <property type="term" value="F:GTPase activator activity"/>
    <property type="evidence" value="ECO:0007669"/>
    <property type="project" value="InterPro"/>
</dbReference>
<dbReference type="PANTHER" id="PTHR15440">
    <property type="entry name" value="XRP2 PROTEIN"/>
    <property type="match status" value="1"/>
</dbReference>
<feature type="compositionally biased region" description="Polar residues" evidence="3">
    <location>
        <begin position="35"/>
        <end position="53"/>
    </location>
</feature>
<dbReference type="SUPFAM" id="SSF69340">
    <property type="entry name" value="C-terminal domain of adenylylcyclase associated protein"/>
    <property type="match status" value="1"/>
</dbReference>
<feature type="compositionally biased region" description="Basic and acidic residues" evidence="3">
    <location>
        <begin position="64"/>
        <end position="75"/>
    </location>
</feature>
<dbReference type="InterPro" id="IPR006599">
    <property type="entry name" value="CARP_motif"/>
</dbReference>
<dbReference type="InterPro" id="IPR012945">
    <property type="entry name" value="Tubulin-bd_cofactor_C_dom"/>
</dbReference>
<dbReference type="InterPro" id="IPR016098">
    <property type="entry name" value="CAP/MinC_C"/>
</dbReference>
<evidence type="ECO:0000256" key="2">
    <source>
        <dbReference type="ARBA" id="ARBA00022741"/>
    </source>
</evidence>
<name>A0AAX4P9B9_9CHLO</name>
<reference evidence="5 6" key="1">
    <citation type="submission" date="2024-03" db="EMBL/GenBank/DDBJ databases">
        <title>Complete genome sequence of the green alga Chloropicon roscoffensis RCC1871.</title>
        <authorList>
            <person name="Lemieux C."/>
            <person name="Pombert J.-F."/>
            <person name="Otis C."/>
            <person name="Turmel M."/>
        </authorList>
    </citation>
    <scope>NUCLEOTIDE SEQUENCE [LARGE SCALE GENOMIC DNA]</scope>
    <source>
        <strain evidence="5 6">RCC1871</strain>
    </source>
</reference>
<dbReference type="GO" id="GO:0006892">
    <property type="term" value="P:post-Golgi vesicle-mediated transport"/>
    <property type="evidence" value="ECO:0007669"/>
    <property type="project" value="TreeGrafter"/>
</dbReference>
<dbReference type="Gene3D" id="2.160.20.70">
    <property type="match status" value="1"/>
</dbReference>
<dbReference type="GO" id="GO:1990075">
    <property type="term" value="C:periciliary membrane compartment"/>
    <property type="evidence" value="ECO:0007669"/>
    <property type="project" value="TreeGrafter"/>
</dbReference>
<dbReference type="InterPro" id="IPR039093">
    <property type="entry name" value="XRP2"/>
</dbReference>
<dbReference type="PROSITE" id="PS51329">
    <property type="entry name" value="C_CAP_COFACTOR_C"/>
    <property type="match status" value="1"/>
</dbReference>
<feature type="region of interest" description="Disordered" evidence="3">
    <location>
        <begin position="28"/>
        <end position="75"/>
    </location>
</feature>
<evidence type="ECO:0000256" key="1">
    <source>
        <dbReference type="ARBA" id="ARBA00008848"/>
    </source>
</evidence>
<dbReference type="GO" id="GO:0000166">
    <property type="term" value="F:nucleotide binding"/>
    <property type="evidence" value="ECO:0007669"/>
    <property type="project" value="UniProtKB-KW"/>
</dbReference>
<keyword evidence="6" id="KW-1185">Reference proteome</keyword>
<dbReference type="AlphaFoldDB" id="A0AAX4P9B9"/>
<organism evidence="5 6">
    <name type="scientific">Chloropicon roscoffensis</name>
    <dbReference type="NCBI Taxonomy" id="1461544"/>
    <lineage>
        <taxon>Eukaryota</taxon>
        <taxon>Viridiplantae</taxon>
        <taxon>Chlorophyta</taxon>
        <taxon>Chloropicophyceae</taxon>
        <taxon>Chloropicales</taxon>
        <taxon>Chloropicaceae</taxon>
        <taxon>Chloropicon</taxon>
    </lineage>
</organism>
<dbReference type="PANTHER" id="PTHR15440:SF0">
    <property type="entry name" value="PROTEIN XRP2"/>
    <property type="match status" value="1"/>
</dbReference>
<sequence>MGCLLSRLYDNSLRTRGSRKRALKYRLDDEEVETKTLSPSSTTVPNYSASSTTEAAPSKAVSKAKPEAPKKEYSWDKRRKLDPKDFMCMGVEGETVVKAPGKINGQQFVVDGCANSKIFVFDHCASVTIDDCKDCTFFIGPTESSVFIRNCKNCACVFLCRQLRTRDCENCTLELFCSTRPVIESSSDLRFSCFDSAHEYEQLAQQMSSAHLSPFCNYWSSVYDFTPKSSSSNWSFLSSGDALGEAVVRAQRDIDLAAPGEDDRAMFHTHGERPLEGYSYHYLVLFPLRIKIQEAGAAAASLSFLRAVLASCGGDGKDAKVVQVNGCKLSQDEVDELNGSNVLEGPNGSTNSIPGNAFKVIGLEIASKESIKTMVMQAAGAELSQYKCVIVDQLELMAAFRTKGITG</sequence>
<comment type="similarity">
    <text evidence="1">Belongs to the TBCC family.</text>
</comment>
<dbReference type="Proteomes" id="UP001472866">
    <property type="component" value="Chromosome 05"/>
</dbReference>
<dbReference type="EMBL" id="CP151505">
    <property type="protein sequence ID" value="WZN62165.1"/>
    <property type="molecule type" value="Genomic_DNA"/>
</dbReference>
<dbReference type="Pfam" id="PF07986">
    <property type="entry name" value="TBCC"/>
    <property type="match status" value="1"/>
</dbReference>
<dbReference type="InterPro" id="IPR017901">
    <property type="entry name" value="C-CAP_CF_C-like"/>
</dbReference>
<keyword evidence="2" id="KW-0547">Nucleotide-binding</keyword>
<evidence type="ECO:0000313" key="5">
    <source>
        <dbReference type="EMBL" id="WZN62165.1"/>
    </source>
</evidence>
<evidence type="ECO:0000256" key="3">
    <source>
        <dbReference type="SAM" id="MobiDB-lite"/>
    </source>
</evidence>
<evidence type="ECO:0000259" key="4">
    <source>
        <dbReference type="PROSITE" id="PS51329"/>
    </source>
</evidence>
<dbReference type="SMART" id="SM00673">
    <property type="entry name" value="CARP"/>
    <property type="match status" value="2"/>
</dbReference>
<gene>
    <name evidence="5" type="ORF">HKI87_05g37010</name>
</gene>
<protein>
    <submittedName>
        <fullName evidence="5">XRP2-like protein</fullName>
    </submittedName>
</protein>
<proteinExistence type="inferred from homology"/>
<dbReference type="InterPro" id="IPR036223">
    <property type="entry name" value="CAP_C_sf"/>
</dbReference>
<accession>A0AAX4P9B9</accession>
<feature type="domain" description="C-CAP/cofactor C-like" evidence="4">
    <location>
        <begin position="69"/>
        <end position="227"/>
    </location>
</feature>
<evidence type="ECO:0000313" key="6">
    <source>
        <dbReference type="Proteomes" id="UP001472866"/>
    </source>
</evidence>
<feature type="compositionally biased region" description="Low complexity" evidence="3">
    <location>
        <begin position="54"/>
        <end position="63"/>
    </location>
</feature>